<keyword evidence="1" id="KW-0812">Transmembrane</keyword>
<organism evidence="5">
    <name type="scientific">Nippostrongylus brasiliensis</name>
    <name type="common">Rat hookworm</name>
    <dbReference type="NCBI Taxonomy" id="27835"/>
    <lineage>
        <taxon>Eukaryota</taxon>
        <taxon>Metazoa</taxon>
        <taxon>Ecdysozoa</taxon>
        <taxon>Nematoda</taxon>
        <taxon>Chromadorea</taxon>
        <taxon>Rhabditida</taxon>
        <taxon>Rhabditina</taxon>
        <taxon>Rhabditomorpha</taxon>
        <taxon>Strongyloidea</taxon>
        <taxon>Heligmosomidae</taxon>
        <taxon>Nippostrongylus</taxon>
    </lineage>
</organism>
<evidence type="ECO:0000256" key="1">
    <source>
        <dbReference type="SAM" id="Phobius"/>
    </source>
</evidence>
<dbReference type="STRING" id="27835.A0A0N4XNN5"/>
<reference evidence="5" key="1">
    <citation type="submission" date="2017-02" db="UniProtKB">
        <authorList>
            <consortium name="WormBaseParasite"/>
        </authorList>
    </citation>
    <scope>IDENTIFICATION</scope>
</reference>
<feature type="transmembrane region" description="Helical" evidence="1">
    <location>
        <begin position="6"/>
        <end position="27"/>
    </location>
</feature>
<dbReference type="Proteomes" id="UP000271162">
    <property type="component" value="Unassembled WGS sequence"/>
</dbReference>
<dbReference type="GO" id="GO:0072659">
    <property type="term" value="P:protein localization to plasma membrane"/>
    <property type="evidence" value="ECO:0007669"/>
    <property type="project" value="TreeGrafter"/>
</dbReference>
<evidence type="ECO:0000259" key="2">
    <source>
        <dbReference type="Pfam" id="PF10254"/>
    </source>
</evidence>
<evidence type="ECO:0000313" key="5">
    <source>
        <dbReference type="WBParaSite" id="NBR_0000413701-mRNA-1"/>
    </source>
</evidence>
<keyword evidence="4" id="KW-1185">Reference proteome</keyword>
<protein>
    <submittedName>
        <fullName evidence="5">Transmembrane protein</fullName>
    </submittedName>
</protein>
<dbReference type="EMBL" id="UYSL01007188">
    <property type="protein sequence ID" value="VDL67727.1"/>
    <property type="molecule type" value="Genomic_DNA"/>
</dbReference>
<reference evidence="3 4" key="2">
    <citation type="submission" date="2018-11" db="EMBL/GenBank/DDBJ databases">
        <authorList>
            <consortium name="Pathogen Informatics"/>
        </authorList>
    </citation>
    <scope>NUCLEOTIDE SEQUENCE [LARGE SCALE GENOMIC DNA]</scope>
</reference>
<sequence>MPFLSALYALIPFASTYCFSLTVRFVPRSSLIDGQSKTSLAKILRAYVDCLHHKSSSNWLQYLRFAIIPAPHSLVAKLLEERTAIAEKMTTWLTAGGGGCLNLPIGEALLQMTERGQDVSFFKKSRILIIVEVLFCFFLVHLIIYFLLL</sequence>
<keyword evidence="1" id="KW-1133">Transmembrane helix</keyword>
<dbReference type="PANTHER" id="PTHR13280">
    <property type="entry name" value="PHOSPHOFURIN ACIDIC CLUSTER SORTING PROTEIN"/>
    <property type="match status" value="1"/>
</dbReference>
<dbReference type="WBParaSite" id="NBR_0000413701-mRNA-1">
    <property type="protein sequence ID" value="NBR_0000413701-mRNA-1"/>
    <property type="gene ID" value="NBR_0000413701"/>
</dbReference>
<feature type="domain" description="Phosphofurin acidic cluster sorting protein 1/2 C-terminal" evidence="2">
    <location>
        <begin position="39"/>
        <end position="79"/>
    </location>
</feature>
<name>A0A0N4XNN5_NIPBR</name>
<dbReference type="PANTHER" id="PTHR13280:SF17">
    <property type="entry name" value="KRUEPPEL TARGET AT 95D, ISOFORM A"/>
    <property type="match status" value="1"/>
</dbReference>
<gene>
    <name evidence="3" type="ORF">NBR_LOCUS4138</name>
</gene>
<keyword evidence="1" id="KW-0472">Membrane</keyword>
<accession>A0A0N4XNN5</accession>
<dbReference type="AlphaFoldDB" id="A0A0N4XNN5"/>
<evidence type="ECO:0000313" key="4">
    <source>
        <dbReference type="Proteomes" id="UP000271162"/>
    </source>
</evidence>
<dbReference type="InterPro" id="IPR019381">
    <property type="entry name" value="PACS1/2_C"/>
</dbReference>
<feature type="transmembrane region" description="Helical" evidence="1">
    <location>
        <begin position="127"/>
        <end position="148"/>
    </location>
</feature>
<dbReference type="Pfam" id="PF10254">
    <property type="entry name" value="Pacs-1"/>
    <property type="match status" value="1"/>
</dbReference>
<proteinExistence type="predicted"/>
<evidence type="ECO:0000313" key="3">
    <source>
        <dbReference type="EMBL" id="VDL67727.1"/>
    </source>
</evidence>